<evidence type="ECO:0000256" key="2">
    <source>
        <dbReference type="ARBA" id="ARBA00004653"/>
    </source>
</evidence>
<dbReference type="GO" id="GO:0005886">
    <property type="term" value="C:plasma membrane"/>
    <property type="evidence" value="ECO:0007669"/>
    <property type="project" value="UniProtKB-SubCell"/>
</dbReference>
<gene>
    <name evidence="14" type="ORF">CRE_10860</name>
</gene>
<dbReference type="FunFam" id="1.20.1280.290:FF:000010">
    <property type="entry name" value="Sugar transporter SWEET"/>
    <property type="match status" value="1"/>
</dbReference>
<evidence type="ECO:0000256" key="3">
    <source>
        <dbReference type="ARBA" id="ARBA00007809"/>
    </source>
</evidence>
<keyword evidence="15" id="KW-1185">Reference proteome</keyword>
<dbReference type="Gene3D" id="1.20.1280.290">
    <property type="match status" value="1"/>
</dbReference>
<dbReference type="EMBL" id="DS268425">
    <property type="protein sequence ID" value="EFO92181.1"/>
    <property type="molecule type" value="Genomic_DNA"/>
</dbReference>
<keyword evidence="10 13" id="KW-1133">Transmembrane helix</keyword>
<organism evidence="15">
    <name type="scientific">Caenorhabditis remanei</name>
    <name type="common">Caenorhabditis vulgaris</name>
    <dbReference type="NCBI Taxonomy" id="31234"/>
    <lineage>
        <taxon>Eukaryota</taxon>
        <taxon>Metazoa</taxon>
        <taxon>Ecdysozoa</taxon>
        <taxon>Nematoda</taxon>
        <taxon>Chromadorea</taxon>
        <taxon>Rhabditida</taxon>
        <taxon>Rhabditina</taxon>
        <taxon>Rhabditomorpha</taxon>
        <taxon>Rhabditoidea</taxon>
        <taxon>Rhabditidae</taxon>
        <taxon>Peloderinae</taxon>
        <taxon>Caenorhabditis</taxon>
    </lineage>
</organism>
<keyword evidence="6" id="KW-1003">Cell membrane</keyword>
<dbReference type="Proteomes" id="UP000008281">
    <property type="component" value="Unassembled WGS sequence"/>
</dbReference>
<evidence type="ECO:0000256" key="5">
    <source>
        <dbReference type="ARBA" id="ARBA00022448"/>
    </source>
</evidence>
<dbReference type="PANTHER" id="PTHR10791:SF246">
    <property type="entry name" value="SUGAR TRANSPORTER SWEET1"/>
    <property type="match status" value="1"/>
</dbReference>
<dbReference type="Pfam" id="PF03083">
    <property type="entry name" value="MtN3_slv"/>
    <property type="match status" value="2"/>
</dbReference>
<dbReference type="GO" id="GO:0000139">
    <property type="term" value="C:Golgi membrane"/>
    <property type="evidence" value="ECO:0007669"/>
    <property type="project" value="UniProtKB-SubCell"/>
</dbReference>
<proteinExistence type="inferred from homology"/>
<dbReference type="PANTHER" id="PTHR10791">
    <property type="entry name" value="RAG1-ACTIVATING PROTEIN 1"/>
    <property type="match status" value="1"/>
</dbReference>
<dbReference type="eggNOG" id="KOG1623">
    <property type="taxonomic scope" value="Eukaryota"/>
</dbReference>
<dbReference type="AlphaFoldDB" id="E3M576"/>
<evidence type="ECO:0000256" key="9">
    <source>
        <dbReference type="ARBA" id="ARBA00022737"/>
    </source>
</evidence>
<reference evidence="14" key="1">
    <citation type="submission" date="2007-07" db="EMBL/GenBank/DDBJ databases">
        <title>PCAP assembly of the Caenorhabditis remanei genome.</title>
        <authorList>
            <consortium name="The Caenorhabditis remanei Sequencing Consortium"/>
            <person name="Wilson R.K."/>
        </authorList>
    </citation>
    <scope>NUCLEOTIDE SEQUENCE [LARGE SCALE GENOMIC DNA]</scope>
    <source>
        <strain evidence="14">PB4641</strain>
    </source>
</reference>
<keyword evidence="8 13" id="KW-0812">Transmembrane</keyword>
<keyword evidence="12 13" id="KW-0472">Membrane</keyword>
<dbReference type="InterPro" id="IPR004316">
    <property type="entry name" value="SWEET_rpt"/>
</dbReference>
<keyword evidence="7" id="KW-0762">Sugar transport</keyword>
<feature type="transmembrane region" description="Helical" evidence="13">
    <location>
        <begin position="73"/>
        <end position="93"/>
    </location>
</feature>
<feature type="transmembrane region" description="Helical" evidence="13">
    <location>
        <begin position="12"/>
        <end position="34"/>
    </location>
</feature>
<dbReference type="OrthoDB" id="409725at2759"/>
<evidence type="ECO:0000256" key="6">
    <source>
        <dbReference type="ARBA" id="ARBA00022475"/>
    </source>
</evidence>
<evidence type="ECO:0000313" key="15">
    <source>
        <dbReference type="Proteomes" id="UP000008281"/>
    </source>
</evidence>
<evidence type="ECO:0000256" key="10">
    <source>
        <dbReference type="ARBA" id="ARBA00022989"/>
    </source>
</evidence>
<protein>
    <recommendedName>
        <fullName evidence="4">Sugar transporter SWEET1</fullName>
    </recommendedName>
</protein>
<evidence type="ECO:0000256" key="11">
    <source>
        <dbReference type="ARBA" id="ARBA00023034"/>
    </source>
</evidence>
<feature type="transmembrane region" description="Helical" evidence="13">
    <location>
        <begin position="46"/>
        <end position="67"/>
    </location>
</feature>
<dbReference type="InParanoid" id="E3M576"/>
<comment type="subcellular location">
    <subcellularLocation>
        <location evidence="1">Cell membrane</location>
        <topology evidence="1">Multi-pass membrane protein</topology>
    </subcellularLocation>
    <subcellularLocation>
        <location evidence="2">Golgi apparatus membrane</location>
        <topology evidence="2">Multi-pass membrane protein</topology>
    </subcellularLocation>
</comment>
<evidence type="ECO:0000256" key="13">
    <source>
        <dbReference type="SAM" id="Phobius"/>
    </source>
</evidence>
<comment type="similarity">
    <text evidence="3">Belongs to the SWEET sugar transporter family.</text>
</comment>
<evidence type="ECO:0000256" key="7">
    <source>
        <dbReference type="ARBA" id="ARBA00022597"/>
    </source>
</evidence>
<dbReference type="HOGENOM" id="CLU_778986_0_0_1"/>
<evidence type="ECO:0000256" key="8">
    <source>
        <dbReference type="ARBA" id="ARBA00022692"/>
    </source>
</evidence>
<sequence>MFEIFTQGFSFLNLLSILAFFTTVGLFFCGIPICRQIWKRKDTKEISGAPFLMGVVGGCCWMTYGWLKNDGTVKWVTGCQVILYTTYTIFYWCMTKKKLWITLKVLGVIGICTSLVLGVHFFGMKIFHPLGIVCLTLNIADFAAPLGGIRVVIRRWATSTLPLPLCMPISSCQLNGSCTVFSRTTSILSSQMASAHFSPSFNFFSSSFSQENQDNVLQSSDCGCGFVELKLKRQKVRDQKSSFFEIVAELGECDEKKMNRAQRWSQKIKMNVSTVAEELENVIYQLPTKDQFAYTHKIGDDDSSSEKTVETMDEKKPVVAVNPAVEAVKDADFERKVRNSLRAAQEARESALRRTISSPDLSD</sequence>
<evidence type="ECO:0000256" key="12">
    <source>
        <dbReference type="ARBA" id="ARBA00023136"/>
    </source>
</evidence>
<dbReference type="STRING" id="31234.E3M576"/>
<accession>E3M576</accession>
<evidence type="ECO:0000256" key="1">
    <source>
        <dbReference type="ARBA" id="ARBA00004651"/>
    </source>
</evidence>
<keyword evidence="9" id="KW-0677">Repeat</keyword>
<name>E3M576_CAERE</name>
<keyword evidence="5" id="KW-0813">Transport</keyword>
<keyword evidence="11" id="KW-0333">Golgi apparatus</keyword>
<feature type="transmembrane region" description="Helical" evidence="13">
    <location>
        <begin position="105"/>
        <end position="124"/>
    </location>
</feature>
<evidence type="ECO:0000313" key="14">
    <source>
        <dbReference type="EMBL" id="EFO92181.1"/>
    </source>
</evidence>
<dbReference type="GO" id="GO:0051119">
    <property type="term" value="F:sugar transmembrane transporter activity"/>
    <property type="evidence" value="ECO:0007669"/>
    <property type="project" value="InterPro"/>
</dbReference>
<evidence type="ECO:0000256" key="4">
    <source>
        <dbReference type="ARBA" id="ARBA00021741"/>
    </source>
</evidence>
<dbReference type="InterPro" id="IPR047664">
    <property type="entry name" value="SWEET"/>
</dbReference>